<dbReference type="SUPFAM" id="SSF51197">
    <property type="entry name" value="Clavaminate synthase-like"/>
    <property type="match status" value="1"/>
</dbReference>
<keyword evidence="3" id="KW-0560">Oxidoreductase</keyword>
<dbReference type="InterPro" id="IPR019734">
    <property type="entry name" value="TPR_rpt"/>
</dbReference>
<dbReference type="SUPFAM" id="SSF48452">
    <property type="entry name" value="TPR-like"/>
    <property type="match status" value="1"/>
</dbReference>
<protein>
    <submittedName>
        <fullName evidence="5">Aspartyl/asparaginyl beta-hydroxylase domain-containing protein</fullName>
    </submittedName>
</protein>
<name>A0ABV7X802_9SPHN</name>
<dbReference type="InterPro" id="IPR051821">
    <property type="entry name" value="Asp/Asn_beta-hydroxylase"/>
</dbReference>
<accession>A0ABV7X802</accession>
<evidence type="ECO:0000313" key="6">
    <source>
        <dbReference type="Proteomes" id="UP001595615"/>
    </source>
</evidence>
<sequence>MSGSGGAAETPQQLNAAGVQALGSGEPARAADFFRRAIAADPQAPALWLNLAKAQRELGDVEGERAALNSALAVDARHFMALLRRAELEERLGELGQAAVSWSAVLQVAPPPDQRPPALAELLDHGQAFVTQQCAALGAAVDAGLAATRAAAGDAELRRVDAAIDATLGRRRIYTNDCAGLHFPFLPADEYFPRRRFPWMAELEAATDAIRAELVDLLTHGDEGFVPYVSMPPGAPQTKWTPLDNSLAWGAYYLWKYGEPVEAALKRCPATAAALAKVPRAELPARAPTAFFSVLRPRTHIPPHTGVTNVRTIVHLPLIVPPGCQFRVGGETREWKVGEAFGFDDTIEHEAWNNSDELRAVLILDVWNPHLTEIEQKMVREFFLVADSSGHAPERREDYAS</sequence>
<evidence type="ECO:0000256" key="2">
    <source>
        <dbReference type="ARBA" id="ARBA00022964"/>
    </source>
</evidence>
<dbReference type="Gene3D" id="1.25.40.10">
    <property type="entry name" value="Tetratricopeptide repeat domain"/>
    <property type="match status" value="1"/>
</dbReference>
<gene>
    <name evidence="5" type="ORF">ACFOMD_06675</name>
</gene>
<feature type="domain" description="Aspartyl/asparaginy/proline hydroxylase" evidence="4">
    <location>
        <begin position="206"/>
        <end position="369"/>
    </location>
</feature>
<dbReference type="Pfam" id="PF05118">
    <property type="entry name" value="Asp_Arg_Hydrox"/>
    <property type="match status" value="1"/>
</dbReference>
<dbReference type="EMBL" id="JBHRXV010000004">
    <property type="protein sequence ID" value="MFC3712246.1"/>
    <property type="molecule type" value="Genomic_DNA"/>
</dbReference>
<dbReference type="PANTHER" id="PTHR46332:SF5">
    <property type="entry name" value="ASPARTATE BETA-HYDROXYLASE DOMAIN CONTAINING 2"/>
    <property type="match status" value="1"/>
</dbReference>
<comment type="similarity">
    <text evidence="1">Belongs to the aspartyl/asparaginyl beta-hydroxylase family.</text>
</comment>
<dbReference type="Proteomes" id="UP001595615">
    <property type="component" value="Unassembled WGS sequence"/>
</dbReference>
<dbReference type="PANTHER" id="PTHR46332">
    <property type="entry name" value="ASPARTATE BETA-HYDROXYLASE DOMAIN-CONTAINING PROTEIN 2"/>
    <property type="match status" value="1"/>
</dbReference>
<evidence type="ECO:0000259" key="4">
    <source>
        <dbReference type="Pfam" id="PF05118"/>
    </source>
</evidence>
<evidence type="ECO:0000256" key="3">
    <source>
        <dbReference type="ARBA" id="ARBA00023002"/>
    </source>
</evidence>
<dbReference type="RefSeq" id="WP_380858743.1">
    <property type="nucleotide sequence ID" value="NZ_JBHRXV010000004.1"/>
</dbReference>
<dbReference type="InterPro" id="IPR011990">
    <property type="entry name" value="TPR-like_helical_dom_sf"/>
</dbReference>
<reference evidence="6" key="1">
    <citation type="journal article" date="2019" name="Int. J. Syst. Evol. Microbiol.">
        <title>The Global Catalogue of Microorganisms (GCM) 10K type strain sequencing project: providing services to taxonomists for standard genome sequencing and annotation.</title>
        <authorList>
            <consortium name="The Broad Institute Genomics Platform"/>
            <consortium name="The Broad Institute Genome Sequencing Center for Infectious Disease"/>
            <person name="Wu L."/>
            <person name="Ma J."/>
        </authorList>
    </citation>
    <scope>NUCLEOTIDE SEQUENCE [LARGE SCALE GENOMIC DNA]</scope>
    <source>
        <strain evidence="6">KCTC 42644</strain>
    </source>
</reference>
<evidence type="ECO:0000256" key="1">
    <source>
        <dbReference type="ARBA" id="ARBA00007730"/>
    </source>
</evidence>
<evidence type="ECO:0000313" key="5">
    <source>
        <dbReference type="EMBL" id="MFC3712246.1"/>
    </source>
</evidence>
<dbReference type="Pfam" id="PF14559">
    <property type="entry name" value="TPR_19"/>
    <property type="match status" value="1"/>
</dbReference>
<dbReference type="Gene3D" id="2.60.120.330">
    <property type="entry name" value="B-lactam Antibiotic, Isopenicillin N Synthase, Chain"/>
    <property type="match status" value="1"/>
</dbReference>
<keyword evidence="6" id="KW-1185">Reference proteome</keyword>
<comment type="caution">
    <text evidence="5">The sequence shown here is derived from an EMBL/GenBank/DDBJ whole genome shotgun (WGS) entry which is preliminary data.</text>
</comment>
<keyword evidence="2" id="KW-0223">Dioxygenase</keyword>
<dbReference type="InterPro" id="IPR007803">
    <property type="entry name" value="Asp/Arg/Pro-Hydrxlase"/>
</dbReference>
<organism evidence="5 6">
    <name type="scientific">Sphingoaurantiacus capsulatus</name>
    <dbReference type="NCBI Taxonomy" id="1771310"/>
    <lineage>
        <taxon>Bacteria</taxon>
        <taxon>Pseudomonadati</taxon>
        <taxon>Pseudomonadota</taxon>
        <taxon>Alphaproteobacteria</taxon>
        <taxon>Sphingomonadales</taxon>
        <taxon>Sphingosinicellaceae</taxon>
        <taxon>Sphingoaurantiacus</taxon>
    </lineage>
</organism>
<dbReference type="SMART" id="SM00028">
    <property type="entry name" value="TPR"/>
    <property type="match status" value="3"/>
</dbReference>
<proteinExistence type="inferred from homology"/>
<dbReference type="InterPro" id="IPR027443">
    <property type="entry name" value="IPNS-like_sf"/>
</dbReference>